<evidence type="ECO:0000313" key="1">
    <source>
        <dbReference type="EMBL" id="KHJ31576.1"/>
    </source>
</evidence>
<reference evidence="1 2" key="1">
    <citation type="journal article" date="2014" name="BMC Genomics">
        <title>Adaptive genomic structural variation in the grape powdery mildew pathogen, Erysiphe necator.</title>
        <authorList>
            <person name="Jones L."/>
            <person name="Riaz S."/>
            <person name="Morales-Cruz A."/>
            <person name="Amrine K.C."/>
            <person name="McGuire B."/>
            <person name="Gubler W.D."/>
            <person name="Walker M.A."/>
            <person name="Cantu D."/>
        </authorList>
    </citation>
    <scope>NUCLEOTIDE SEQUENCE [LARGE SCALE GENOMIC DNA]</scope>
    <source>
        <strain evidence="2">c</strain>
    </source>
</reference>
<gene>
    <name evidence="1" type="ORF">EV44_g6102</name>
</gene>
<dbReference type="HOGENOM" id="CLU_049841_0_0_1"/>
<comment type="caution">
    <text evidence="1">The sequence shown here is derived from an EMBL/GenBank/DDBJ whole genome shotgun (WGS) entry which is preliminary data.</text>
</comment>
<organism evidence="1 2">
    <name type="scientific">Uncinula necator</name>
    <name type="common">Grape powdery mildew</name>
    <dbReference type="NCBI Taxonomy" id="52586"/>
    <lineage>
        <taxon>Eukaryota</taxon>
        <taxon>Fungi</taxon>
        <taxon>Dikarya</taxon>
        <taxon>Ascomycota</taxon>
        <taxon>Pezizomycotina</taxon>
        <taxon>Leotiomycetes</taxon>
        <taxon>Erysiphales</taxon>
        <taxon>Erysiphaceae</taxon>
        <taxon>Erysiphe</taxon>
    </lineage>
</organism>
<proteinExistence type="predicted"/>
<protein>
    <submittedName>
        <fullName evidence="1">Uncharacterized protein</fullName>
    </submittedName>
</protein>
<sequence>MQSSFNSLTLSKILIIHKDLKTKPECLDELIREIQRLYRGLPRYRRTSDGKDFELRNKLLAACEEDSDCSMACMLPAKTFQALMAQLQTSISLSLKVQKSQQTAHYTVDGYEYNSFYTDRQYYGQKRSQTSSSSANNKEQPKTKFSKKACFVCSKEGCWSTRHSPEERMKSMVDFKSKTLRLTGRRYTRLEIRQFLNDFEGLEPVQEIPDNFSHFHVTQDDEESGDLEDFFRTGNFFTDSQTEITSEAYSDFFPTLRGNFDGYTTDVSLRDKSIGHLLTQSRPCPGSRYSSLKFEAILIDTGAAKISTAGYN</sequence>
<dbReference type="EMBL" id="JNVN01002762">
    <property type="protein sequence ID" value="KHJ31576.1"/>
    <property type="molecule type" value="Genomic_DNA"/>
</dbReference>
<name>A0A0B1P3P8_UNCNE</name>
<dbReference type="AlphaFoldDB" id="A0A0B1P3P8"/>
<accession>A0A0B1P3P8</accession>
<keyword evidence="2" id="KW-1185">Reference proteome</keyword>
<dbReference type="Proteomes" id="UP000030854">
    <property type="component" value="Unassembled WGS sequence"/>
</dbReference>
<evidence type="ECO:0000313" key="2">
    <source>
        <dbReference type="Proteomes" id="UP000030854"/>
    </source>
</evidence>